<comment type="similarity">
    <text evidence="2">Belongs to the ZIP transporter (TC 2.A.5) family.</text>
</comment>
<evidence type="ECO:0000256" key="1">
    <source>
        <dbReference type="ARBA" id="ARBA00004651"/>
    </source>
</evidence>
<sequence>MNAFGAALLALVAEGGGVLTGILLLYLFHIKSKRLIGMLFGTTSGIMIAMICFDVLPHALESGENILMMIGVLMGILIGIFLEDFTELLGDKFGASHNKKMHTGLILLLGIAIHNIPEGVALGTLAATSPETILKFAFVIGIHSIPEAIAVAIPLKIAKTPYKTIAMIPPVLGGIMGFGAFCGFIMSQMASFFITVMLGLAAGIILYIVCQELLPESRKIWNGRLTTIATVVGIILGMLLVK</sequence>
<feature type="transmembrane region" description="Helical" evidence="8">
    <location>
        <begin position="221"/>
        <end position="241"/>
    </location>
</feature>
<feature type="transmembrane region" description="Helical" evidence="8">
    <location>
        <begin position="105"/>
        <end position="127"/>
    </location>
</feature>
<name>A0A926EHM2_9FIRM</name>
<keyword evidence="4 8" id="KW-0812">Transmembrane</keyword>
<accession>A0A926EHM2</accession>
<gene>
    <name evidence="9" type="ORF">H8718_03575</name>
</gene>
<evidence type="ECO:0000256" key="5">
    <source>
        <dbReference type="ARBA" id="ARBA00022833"/>
    </source>
</evidence>
<evidence type="ECO:0000256" key="7">
    <source>
        <dbReference type="ARBA" id="ARBA00023136"/>
    </source>
</evidence>
<feature type="transmembrane region" description="Helical" evidence="8">
    <location>
        <begin position="192"/>
        <end position="209"/>
    </location>
</feature>
<dbReference type="Pfam" id="PF02535">
    <property type="entry name" value="Zip"/>
    <property type="match status" value="1"/>
</dbReference>
<dbReference type="InterPro" id="IPR003689">
    <property type="entry name" value="ZIP"/>
</dbReference>
<reference evidence="9" key="1">
    <citation type="submission" date="2020-08" db="EMBL/GenBank/DDBJ databases">
        <title>Genome public.</title>
        <authorList>
            <person name="Liu C."/>
            <person name="Sun Q."/>
        </authorList>
    </citation>
    <scope>NUCLEOTIDE SEQUENCE</scope>
    <source>
        <strain evidence="9">NSJ-12</strain>
    </source>
</reference>
<evidence type="ECO:0000256" key="2">
    <source>
        <dbReference type="ARBA" id="ARBA00006939"/>
    </source>
</evidence>
<keyword evidence="6 8" id="KW-1133">Transmembrane helix</keyword>
<evidence type="ECO:0000256" key="3">
    <source>
        <dbReference type="ARBA" id="ARBA00022475"/>
    </source>
</evidence>
<protein>
    <submittedName>
        <fullName evidence="9">ZIP family metal transporter</fullName>
    </submittedName>
</protein>
<feature type="transmembrane region" description="Helical" evidence="8">
    <location>
        <begin position="66"/>
        <end position="85"/>
    </location>
</feature>
<dbReference type="AlphaFoldDB" id="A0A926EHM2"/>
<proteinExistence type="inferred from homology"/>
<dbReference type="EMBL" id="JACRSY010000004">
    <property type="protein sequence ID" value="MBC8578607.1"/>
    <property type="molecule type" value="Genomic_DNA"/>
</dbReference>
<dbReference type="GO" id="GO:0005886">
    <property type="term" value="C:plasma membrane"/>
    <property type="evidence" value="ECO:0007669"/>
    <property type="project" value="UniProtKB-SubCell"/>
</dbReference>
<feature type="transmembrane region" description="Helical" evidence="8">
    <location>
        <begin position="6"/>
        <end position="28"/>
    </location>
</feature>
<evidence type="ECO:0000256" key="8">
    <source>
        <dbReference type="SAM" id="Phobius"/>
    </source>
</evidence>
<comment type="subcellular location">
    <subcellularLocation>
        <location evidence="1">Cell membrane</location>
        <topology evidence="1">Multi-pass membrane protein</topology>
    </subcellularLocation>
</comment>
<dbReference type="GO" id="GO:0005385">
    <property type="term" value="F:zinc ion transmembrane transporter activity"/>
    <property type="evidence" value="ECO:0007669"/>
    <property type="project" value="TreeGrafter"/>
</dbReference>
<keyword evidence="3" id="KW-1003">Cell membrane</keyword>
<keyword evidence="7 8" id="KW-0472">Membrane</keyword>
<evidence type="ECO:0000256" key="4">
    <source>
        <dbReference type="ARBA" id="ARBA00022692"/>
    </source>
</evidence>
<dbReference type="RefSeq" id="WP_249331570.1">
    <property type="nucleotide sequence ID" value="NZ_JACRSY010000004.1"/>
</dbReference>
<feature type="transmembrane region" description="Helical" evidence="8">
    <location>
        <begin position="35"/>
        <end position="60"/>
    </location>
</feature>
<evidence type="ECO:0000313" key="10">
    <source>
        <dbReference type="Proteomes" id="UP000655830"/>
    </source>
</evidence>
<evidence type="ECO:0000313" key="9">
    <source>
        <dbReference type="EMBL" id="MBC8578607.1"/>
    </source>
</evidence>
<comment type="caution">
    <text evidence="9">The sequence shown here is derived from an EMBL/GenBank/DDBJ whole genome shotgun (WGS) entry which is preliminary data.</text>
</comment>
<evidence type="ECO:0000256" key="6">
    <source>
        <dbReference type="ARBA" id="ARBA00022989"/>
    </source>
</evidence>
<feature type="transmembrane region" description="Helical" evidence="8">
    <location>
        <begin position="165"/>
        <end position="186"/>
    </location>
</feature>
<dbReference type="PANTHER" id="PTHR11040">
    <property type="entry name" value="ZINC/IRON TRANSPORTER"/>
    <property type="match status" value="1"/>
</dbReference>
<feature type="transmembrane region" description="Helical" evidence="8">
    <location>
        <begin position="133"/>
        <end position="153"/>
    </location>
</feature>
<organism evidence="9 10">
    <name type="scientific">Zhenhengia yiwuensis</name>
    <dbReference type="NCBI Taxonomy" id="2763666"/>
    <lineage>
        <taxon>Bacteria</taxon>
        <taxon>Bacillati</taxon>
        <taxon>Bacillota</taxon>
        <taxon>Clostridia</taxon>
        <taxon>Lachnospirales</taxon>
        <taxon>Lachnospiraceae</taxon>
        <taxon>Zhenhengia</taxon>
    </lineage>
</organism>
<dbReference type="PANTHER" id="PTHR11040:SF211">
    <property type="entry name" value="ZINC TRANSPORTER ZIP11"/>
    <property type="match status" value="1"/>
</dbReference>
<dbReference type="Proteomes" id="UP000655830">
    <property type="component" value="Unassembled WGS sequence"/>
</dbReference>
<keyword evidence="5" id="KW-0862">Zinc</keyword>
<keyword evidence="10" id="KW-1185">Reference proteome</keyword>